<evidence type="ECO:0000313" key="5">
    <source>
        <dbReference type="EMBL" id="KAF2025856.1"/>
    </source>
</evidence>
<keyword evidence="6" id="KW-1185">Reference proteome</keyword>
<keyword evidence="3" id="KW-1133">Transmembrane helix</keyword>
<keyword evidence="1" id="KW-0479">Metal-binding</keyword>
<dbReference type="PROSITE" id="PS00028">
    <property type="entry name" value="ZINC_FINGER_C2H2_1"/>
    <property type="match status" value="1"/>
</dbReference>
<organism evidence="5 6">
    <name type="scientific">Setomelanomma holmii</name>
    <dbReference type="NCBI Taxonomy" id="210430"/>
    <lineage>
        <taxon>Eukaryota</taxon>
        <taxon>Fungi</taxon>
        <taxon>Dikarya</taxon>
        <taxon>Ascomycota</taxon>
        <taxon>Pezizomycotina</taxon>
        <taxon>Dothideomycetes</taxon>
        <taxon>Pleosporomycetidae</taxon>
        <taxon>Pleosporales</taxon>
        <taxon>Pleosporineae</taxon>
        <taxon>Phaeosphaeriaceae</taxon>
        <taxon>Setomelanomma</taxon>
    </lineage>
</organism>
<evidence type="ECO:0000259" key="4">
    <source>
        <dbReference type="PROSITE" id="PS50157"/>
    </source>
</evidence>
<evidence type="ECO:0000313" key="6">
    <source>
        <dbReference type="Proteomes" id="UP000799777"/>
    </source>
</evidence>
<gene>
    <name evidence="5" type="ORF">EK21DRAFT_92893</name>
</gene>
<keyword evidence="3" id="KW-0812">Transmembrane</keyword>
<dbReference type="InterPro" id="IPR013087">
    <property type="entry name" value="Znf_C2H2_type"/>
</dbReference>
<evidence type="ECO:0000256" key="2">
    <source>
        <dbReference type="SAM" id="MobiDB-lite"/>
    </source>
</evidence>
<dbReference type="Proteomes" id="UP000799777">
    <property type="component" value="Unassembled WGS sequence"/>
</dbReference>
<feature type="compositionally biased region" description="Polar residues" evidence="2">
    <location>
        <begin position="96"/>
        <end position="112"/>
    </location>
</feature>
<accession>A0A9P4H102</accession>
<evidence type="ECO:0000256" key="1">
    <source>
        <dbReference type="PROSITE-ProRule" id="PRU00042"/>
    </source>
</evidence>
<feature type="domain" description="C2H2-type" evidence="4">
    <location>
        <begin position="589"/>
        <end position="612"/>
    </location>
</feature>
<keyword evidence="1" id="KW-0862">Zinc</keyword>
<dbReference type="GO" id="GO:0008270">
    <property type="term" value="F:zinc ion binding"/>
    <property type="evidence" value="ECO:0007669"/>
    <property type="project" value="UniProtKB-KW"/>
</dbReference>
<dbReference type="AlphaFoldDB" id="A0A9P4H102"/>
<feature type="region of interest" description="Disordered" evidence="2">
    <location>
        <begin position="501"/>
        <end position="523"/>
    </location>
</feature>
<feature type="compositionally biased region" description="Low complexity" evidence="2">
    <location>
        <begin position="504"/>
        <end position="517"/>
    </location>
</feature>
<dbReference type="PROSITE" id="PS50157">
    <property type="entry name" value="ZINC_FINGER_C2H2_2"/>
    <property type="match status" value="1"/>
</dbReference>
<dbReference type="OrthoDB" id="8922241at2759"/>
<feature type="region of interest" description="Disordered" evidence="2">
    <location>
        <begin position="93"/>
        <end position="150"/>
    </location>
</feature>
<dbReference type="EMBL" id="ML978255">
    <property type="protein sequence ID" value="KAF2025856.1"/>
    <property type="molecule type" value="Genomic_DNA"/>
</dbReference>
<keyword evidence="1" id="KW-0863">Zinc-finger</keyword>
<proteinExistence type="predicted"/>
<keyword evidence="3" id="KW-0472">Membrane</keyword>
<name>A0A9P4H102_9PLEO</name>
<comment type="caution">
    <text evidence="5">The sequence shown here is derived from an EMBL/GenBank/DDBJ whole genome shotgun (WGS) entry which is preliminary data.</text>
</comment>
<reference evidence="5" key="1">
    <citation type="journal article" date="2020" name="Stud. Mycol.">
        <title>101 Dothideomycetes genomes: a test case for predicting lifestyles and emergence of pathogens.</title>
        <authorList>
            <person name="Haridas S."/>
            <person name="Albert R."/>
            <person name="Binder M."/>
            <person name="Bloem J."/>
            <person name="Labutti K."/>
            <person name="Salamov A."/>
            <person name="Andreopoulos B."/>
            <person name="Baker S."/>
            <person name="Barry K."/>
            <person name="Bills G."/>
            <person name="Bluhm B."/>
            <person name="Cannon C."/>
            <person name="Castanera R."/>
            <person name="Culley D."/>
            <person name="Daum C."/>
            <person name="Ezra D."/>
            <person name="Gonzalez J."/>
            <person name="Henrissat B."/>
            <person name="Kuo A."/>
            <person name="Liang C."/>
            <person name="Lipzen A."/>
            <person name="Lutzoni F."/>
            <person name="Magnuson J."/>
            <person name="Mondo S."/>
            <person name="Nolan M."/>
            <person name="Ohm R."/>
            <person name="Pangilinan J."/>
            <person name="Park H.-J."/>
            <person name="Ramirez L."/>
            <person name="Alfaro M."/>
            <person name="Sun H."/>
            <person name="Tritt A."/>
            <person name="Yoshinaga Y."/>
            <person name="Zwiers L.-H."/>
            <person name="Turgeon B."/>
            <person name="Goodwin S."/>
            <person name="Spatafora J."/>
            <person name="Crous P."/>
            <person name="Grigoriev I."/>
        </authorList>
    </citation>
    <scope>NUCLEOTIDE SEQUENCE</scope>
    <source>
        <strain evidence="5">CBS 110217</strain>
    </source>
</reference>
<protein>
    <recommendedName>
        <fullName evidence="4">C2H2-type domain-containing protein</fullName>
    </recommendedName>
</protein>
<evidence type="ECO:0000256" key="3">
    <source>
        <dbReference type="SAM" id="Phobius"/>
    </source>
</evidence>
<sequence>MVHALGTMAPTKTHFARASPSAEMSSQTKIAITVGVTIPLVLLITIAVVFWLWRRQRSHQKCKCEEAAEAAVDDDFKVINVRKFVIDEEDPRALSPVSSLGDSDEVVSQQKLSGPRPVKPWQHGDASRWPSSPVPPYSRLPELAGEPVTPRPGEHAIATYVPQPSSRKEAQYEAEEKKEFDLERFLGIDNRALIQQWTNPQARHPLRLRVAPADIGYGWDPIASVSPWDVEYNPNPVLFSHFNNSPAVPDDVSPVSATSASWPAAPTEVQSLGLFEMDAVENEFNPWLHGPIPTVQGVPHRWEKTPGTDRMFFDAEHDLFPRRKKRRASSEAAREAQRQRCEHVGARVELPVFEAPSELYAPPAESANSFAEQMQWENMQDSGDSGDCSTISSAFPSWDSIFSEGFEMINGSDPAADTLYTPITPSSATSCIPKMGGFSEWAVPPKQAASQESVDWNMVDSSFASVIAGSHYECVRFFTKFCYPASPATLARTAPRIELNFDGSSSQMSSPTDSPTSARSGGSHLALPIIHSSGSSAVSVTAQECQSSANISRTASSATTGSLEVKQHACPDCDQTFRTPGQKRHNLRYKCILCTAAFGLRKDLERHKTTVHKDLFRSQTRLFCTNAGCATPTKEFNRRDNFQRHVDRCSQAIATRGTAR</sequence>
<feature type="transmembrane region" description="Helical" evidence="3">
    <location>
        <begin position="30"/>
        <end position="53"/>
    </location>
</feature>